<protein>
    <submittedName>
        <fullName evidence="1">Uncharacterized protein</fullName>
    </submittedName>
</protein>
<gene>
    <name evidence="1" type="ORF">DP114_25635</name>
</gene>
<dbReference type="KEGG" id="bsen:DP114_25635"/>
<name>A0A856MHJ4_9CYAN</name>
<keyword evidence="2" id="KW-1185">Reference proteome</keyword>
<proteinExistence type="predicted"/>
<accession>A0A856MHJ4</accession>
<dbReference type="EMBL" id="CP030118">
    <property type="protein sequence ID" value="QDL10835.1"/>
    <property type="molecule type" value="Genomic_DNA"/>
</dbReference>
<evidence type="ECO:0000313" key="2">
    <source>
        <dbReference type="Proteomes" id="UP000503129"/>
    </source>
</evidence>
<evidence type="ECO:0000313" key="1">
    <source>
        <dbReference type="EMBL" id="QDL10835.1"/>
    </source>
</evidence>
<reference evidence="1 2" key="1">
    <citation type="submission" date="2018-06" db="EMBL/GenBank/DDBJ databases">
        <title>Comparative genomics of Brasilonema spp. strains.</title>
        <authorList>
            <person name="Alvarenga D.O."/>
            <person name="Fiore M.F."/>
            <person name="Varani A.M."/>
        </authorList>
    </citation>
    <scope>NUCLEOTIDE SEQUENCE [LARGE SCALE GENOMIC DNA]</scope>
    <source>
        <strain evidence="1 2">CENA114</strain>
    </source>
</reference>
<sequence>MHQLCYCNFCKGASAAGGFPSVGIWRWALPRVRSKPYFYVVGSAHPTVIENGARSQLGLSVGE</sequence>
<dbReference type="Proteomes" id="UP000503129">
    <property type="component" value="Chromosome"/>
</dbReference>
<organism evidence="1 2">
    <name type="scientific">Brasilonema sennae CENA114</name>
    <dbReference type="NCBI Taxonomy" id="415709"/>
    <lineage>
        <taxon>Bacteria</taxon>
        <taxon>Bacillati</taxon>
        <taxon>Cyanobacteriota</taxon>
        <taxon>Cyanophyceae</taxon>
        <taxon>Nostocales</taxon>
        <taxon>Scytonemataceae</taxon>
        <taxon>Brasilonema</taxon>
        <taxon>Bromeliae group (in: Brasilonema)</taxon>
    </lineage>
</organism>
<dbReference type="AlphaFoldDB" id="A0A856MHJ4"/>